<dbReference type="AlphaFoldDB" id="A0A1I8J7S5"/>
<feature type="region of interest" description="Disordered" evidence="1">
    <location>
        <begin position="200"/>
        <end position="221"/>
    </location>
</feature>
<protein>
    <submittedName>
        <fullName evidence="3">HMG box domain-containing protein</fullName>
    </submittedName>
</protein>
<evidence type="ECO:0000313" key="3">
    <source>
        <dbReference type="WBParaSite" id="maker-uti_cns_0046149-snap-gene-0.12-mRNA-1"/>
    </source>
</evidence>
<dbReference type="WBParaSite" id="maker-uti_cns_0046149-snap-gene-0.12-mRNA-1">
    <property type="protein sequence ID" value="maker-uti_cns_0046149-snap-gene-0.12-mRNA-1"/>
    <property type="gene ID" value="maker-uti_cns_0046149-snap-gene-0.12"/>
</dbReference>
<dbReference type="Proteomes" id="UP000095280">
    <property type="component" value="Unplaced"/>
</dbReference>
<reference evidence="3" key="1">
    <citation type="submission" date="2016-11" db="UniProtKB">
        <authorList>
            <consortium name="WormBaseParasite"/>
        </authorList>
    </citation>
    <scope>IDENTIFICATION</scope>
</reference>
<accession>A0A1I8J7S5</accession>
<organism evidence="2 3">
    <name type="scientific">Macrostomum lignano</name>
    <dbReference type="NCBI Taxonomy" id="282301"/>
    <lineage>
        <taxon>Eukaryota</taxon>
        <taxon>Metazoa</taxon>
        <taxon>Spiralia</taxon>
        <taxon>Lophotrochozoa</taxon>
        <taxon>Platyhelminthes</taxon>
        <taxon>Rhabditophora</taxon>
        <taxon>Macrostomorpha</taxon>
        <taxon>Macrostomida</taxon>
        <taxon>Macrostomidae</taxon>
        <taxon>Macrostomum</taxon>
    </lineage>
</organism>
<proteinExistence type="predicted"/>
<sequence length="270" mass="28970">MGRHGKVRKRSTWSMFVKLRGSNGFSKDRMAFLANEFKQLTSEDKAVLENAAKEAKQQCLSRCPSSLELEEMARGLYADYHILLIVKKRNGSSFRTCASPEVAGLLNENSGLLQKFDLLSAGLAEPSTRKPTVEHMRKEVRASVRMAYAQAGMGAKLNFKNLRGAFFPSIKNPAEMNAAELREAYESRGHLRFIRIESENRPPAASAASRPHTLSSDPNPASDLWPVGAAAQAFRLSSDSAGGSAVIVGRGSAGGSAVVVGRGSAGGSAV</sequence>
<evidence type="ECO:0000313" key="2">
    <source>
        <dbReference type="Proteomes" id="UP000095280"/>
    </source>
</evidence>
<keyword evidence="2" id="KW-1185">Reference proteome</keyword>
<name>A0A1I8J7S5_9PLAT</name>
<feature type="compositionally biased region" description="Low complexity" evidence="1">
    <location>
        <begin position="201"/>
        <end position="211"/>
    </location>
</feature>
<evidence type="ECO:0000256" key="1">
    <source>
        <dbReference type="SAM" id="MobiDB-lite"/>
    </source>
</evidence>